<dbReference type="InterPro" id="IPR029063">
    <property type="entry name" value="SAM-dependent_MTases_sf"/>
</dbReference>
<evidence type="ECO:0000313" key="5">
    <source>
        <dbReference type="Proteomes" id="UP001589654"/>
    </source>
</evidence>
<accession>A0ABV5J1S2</accession>
<dbReference type="InterPro" id="IPR019257">
    <property type="entry name" value="MeTrfase_dom"/>
</dbReference>
<evidence type="ECO:0000256" key="2">
    <source>
        <dbReference type="ARBA" id="ARBA00022679"/>
    </source>
</evidence>
<dbReference type="Gene3D" id="3.40.50.150">
    <property type="entry name" value="Vaccinia Virus protein VP39"/>
    <property type="match status" value="1"/>
</dbReference>
<keyword evidence="5" id="KW-1185">Reference proteome</keyword>
<protein>
    <submittedName>
        <fullName evidence="4">L-histidine N(Alpha)-methyltransferase</fullName>
        <ecNumber evidence="4">2.1.1.44</ecNumber>
    </submittedName>
</protein>
<dbReference type="NCBIfam" id="TIGR03438">
    <property type="entry name" value="egtD_ergothio"/>
    <property type="match status" value="1"/>
</dbReference>
<dbReference type="PANTHER" id="PTHR43397">
    <property type="entry name" value="ERGOTHIONEINE BIOSYNTHESIS PROTEIN 1"/>
    <property type="match status" value="1"/>
</dbReference>
<keyword evidence="2 4" id="KW-0808">Transferase</keyword>
<evidence type="ECO:0000256" key="1">
    <source>
        <dbReference type="ARBA" id="ARBA00022603"/>
    </source>
</evidence>
<proteinExistence type="predicted"/>
<keyword evidence="1 4" id="KW-0489">Methyltransferase</keyword>
<evidence type="ECO:0000259" key="3">
    <source>
        <dbReference type="Pfam" id="PF10017"/>
    </source>
</evidence>
<dbReference type="EC" id="2.1.1.44" evidence="4"/>
<gene>
    <name evidence="4" type="primary">egtD</name>
    <name evidence="4" type="ORF">ACFFUR_00350</name>
</gene>
<dbReference type="InterPro" id="IPR017804">
    <property type="entry name" value="MeTrfase_EgtD-like"/>
</dbReference>
<name>A0ABV5J1S2_9BACT</name>
<dbReference type="Proteomes" id="UP001589654">
    <property type="component" value="Unassembled WGS sequence"/>
</dbReference>
<organism evidence="4 5">
    <name type="scientific">Echinicola jeungdonensis</name>
    <dbReference type="NCBI Taxonomy" id="709343"/>
    <lineage>
        <taxon>Bacteria</taxon>
        <taxon>Pseudomonadati</taxon>
        <taxon>Bacteroidota</taxon>
        <taxon>Cytophagia</taxon>
        <taxon>Cytophagales</taxon>
        <taxon>Cyclobacteriaceae</taxon>
        <taxon>Echinicola</taxon>
    </lineage>
</organism>
<dbReference type="RefSeq" id="WP_290249732.1">
    <property type="nucleotide sequence ID" value="NZ_JAUFQT010000002.1"/>
</dbReference>
<dbReference type="GO" id="GO:0052706">
    <property type="term" value="F:L-histidine N(alpha)-methyltransferase activity"/>
    <property type="evidence" value="ECO:0007669"/>
    <property type="project" value="UniProtKB-EC"/>
</dbReference>
<dbReference type="InterPro" id="IPR051128">
    <property type="entry name" value="EgtD_Methyltrsf_superfamily"/>
</dbReference>
<comment type="caution">
    <text evidence="4">The sequence shown here is derived from an EMBL/GenBank/DDBJ whole genome shotgun (WGS) entry which is preliminary data.</text>
</comment>
<sequence>MPTTTSYLSHFAKDVLEGLSAKEKFIPSKYFYDKKGDRLFQQIMHLPEYYLTKKEFEILDKFKDRILAPIIQQEKEFNLVELGAGDGLKTKILIDFLIQEKIKFKYFPIDISGNALEELSKALKKEFPGLGVQPIENSYGEALKMKNWNNGSPSLLLFLGANMGNFNPEGVDNMVQLISGALQAGDQVLMGIDLKKDPELILKAYHDKQGVTKTFNLNVLERINMELGGDFKLDQFKHWPVYNPMTGECKSYLVAMKNQTVHIEGIKKTIYFKKAESIHTEISKKFDLEEVMALAQGHGFEIVKNFLDDQEFFADSLWRKQ</sequence>
<reference evidence="4 5" key="1">
    <citation type="submission" date="2024-09" db="EMBL/GenBank/DDBJ databases">
        <authorList>
            <person name="Sun Q."/>
            <person name="Mori K."/>
        </authorList>
    </citation>
    <scope>NUCLEOTIDE SEQUENCE [LARGE SCALE GENOMIC DNA]</scope>
    <source>
        <strain evidence="4 5">CECT 7682</strain>
    </source>
</reference>
<dbReference type="PANTHER" id="PTHR43397:SF1">
    <property type="entry name" value="ERGOTHIONEINE BIOSYNTHESIS PROTEIN 1"/>
    <property type="match status" value="1"/>
</dbReference>
<feature type="domain" description="Histidine-specific methyltransferase SAM-dependent" evidence="3">
    <location>
        <begin position="11"/>
        <end position="319"/>
    </location>
</feature>
<dbReference type="Pfam" id="PF10017">
    <property type="entry name" value="Methyltransf_33"/>
    <property type="match status" value="1"/>
</dbReference>
<dbReference type="PIRSF" id="PIRSF018005">
    <property type="entry name" value="UCP018005"/>
    <property type="match status" value="1"/>
</dbReference>
<dbReference type="SUPFAM" id="SSF53335">
    <property type="entry name" value="S-adenosyl-L-methionine-dependent methyltransferases"/>
    <property type="match status" value="1"/>
</dbReference>
<evidence type="ECO:0000313" key="4">
    <source>
        <dbReference type="EMBL" id="MFB9210243.1"/>
    </source>
</evidence>
<dbReference type="EMBL" id="JBHMEW010000005">
    <property type="protein sequence ID" value="MFB9210243.1"/>
    <property type="molecule type" value="Genomic_DNA"/>
</dbReference>
<dbReference type="InterPro" id="IPR035094">
    <property type="entry name" value="EgtD"/>
</dbReference>
<dbReference type="GO" id="GO:0032259">
    <property type="term" value="P:methylation"/>
    <property type="evidence" value="ECO:0007669"/>
    <property type="project" value="UniProtKB-KW"/>
</dbReference>